<dbReference type="AlphaFoldDB" id="A0A9W6BMA0"/>
<evidence type="ECO:0000313" key="3">
    <source>
        <dbReference type="Proteomes" id="UP001165080"/>
    </source>
</evidence>
<keyword evidence="3" id="KW-1185">Reference proteome</keyword>
<feature type="compositionally biased region" description="Polar residues" evidence="1">
    <location>
        <begin position="42"/>
        <end position="55"/>
    </location>
</feature>
<accession>A0A9W6BMA0</accession>
<feature type="region of interest" description="Disordered" evidence="1">
    <location>
        <begin position="20"/>
        <end position="55"/>
    </location>
</feature>
<reference evidence="2 3" key="1">
    <citation type="journal article" date="2023" name="Commun. Biol.">
        <title>Reorganization of the ancestral sex-determining regions during the evolution of trioecy in Pleodorina starrii.</title>
        <authorList>
            <person name="Takahashi K."/>
            <person name="Suzuki S."/>
            <person name="Kawai-Toyooka H."/>
            <person name="Yamamoto K."/>
            <person name="Hamaji T."/>
            <person name="Ootsuki R."/>
            <person name="Yamaguchi H."/>
            <person name="Kawachi M."/>
            <person name="Higashiyama T."/>
            <person name="Nozaki H."/>
        </authorList>
    </citation>
    <scope>NUCLEOTIDE SEQUENCE [LARGE SCALE GENOMIC DNA]</scope>
    <source>
        <strain evidence="2 3">NIES-4479</strain>
    </source>
</reference>
<comment type="caution">
    <text evidence="2">The sequence shown here is derived from an EMBL/GenBank/DDBJ whole genome shotgun (WGS) entry which is preliminary data.</text>
</comment>
<dbReference type="EMBL" id="BRXU01000011">
    <property type="protein sequence ID" value="GLC54797.1"/>
    <property type="molecule type" value="Genomic_DNA"/>
</dbReference>
<evidence type="ECO:0000256" key="1">
    <source>
        <dbReference type="SAM" id="MobiDB-lite"/>
    </source>
</evidence>
<organism evidence="2 3">
    <name type="scientific">Pleodorina starrii</name>
    <dbReference type="NCBI Taxonomy" id="330485"/>
    <lineage>
        <taxon>Eukaryota</taxon>
        <taxon>Viridiplantae</taxon>
        <taxon>Chlorophyta</taxon>
        <taxon>core chlorophytes</taxon>
        <taxon>Chlorophyceae</taxon>
        <taxon>CS clade</taxon>
        <taxon>Chlamydomonadales</taxon>
        <taxon>Volvocaceae</taxon>
        <taxon>Pleodorina</taxon>
    </lineage>
</organism>
<evidence type="ECO:0000313" key="2">
    <source>
        <dbReference type="EMBL" id="GLC54797.1"/>
    </source>
</evidence>
<dbReference type="Proteomes" id="UP001165080">
    <property type="component" value="Unassembled WGS sequence"/>
</dbReference>
<name>A0A9W6BMA0_9CHLO</name>
<gene>
    <name evidence="2" type="primary">PLESTMB000352</name>
    <name evidence="2" type="ORF">PLESTB_000907000</name>
</gene>
<proteinExistence type="predicted"/>
<sequence>MCSAAECRLHPADVAPAGRLRRVGGDARGRAATAAPSAEDVGSSSCRQPDSVKSSGSCCPLAALSGPAVAAARTQWTLRLLQLRRRHCSTAQHIADGRSLGYFGRAGGLGPWRQSAAGPTRGSLGPP</sequence>
<protein>
    <submittedName>
        <fullName evidence="2">Uncharacterized protein</fullName>
    </submittedName>
</protein>